<reference evidence="1 2" key="1">
    <citation type="journal article" date="2019" name="Nat. Ecol. Evol.">
        <title>Megaphylogeny resolves global patterns of mushroom evolution.</title>
        <authorList>
            <person name="Varga T."/>
            <person name="Krizsan K."/>
            <person name="Foldi C."/>
            <person name="Dima B."/>
            <person name="Sanchez-Garcia M."/>
            <person name="Sanchez-Ramirez S."/>
            <person name="Szollosi G.J."/>
            <person name="Szarkandi J.G."/>
            <person name="Papp V."/>
            <person name="Albert L."/>
            <person name="Andreopoulos W."/>
            <person name="Angelini C."/>
            <person name="Antonin V."/>
            <person name="Barry K.W."/>
            <person name="Bougher N.L."/>
            <person name="Buchanan P."/>
            <person name="Buyck B."/>
            <person name="Bense V."/>
            <person name="Catcheside P."/>
            <person name="Chovatia M."/>
            <person name="Cooper J."/>
            <person name="Damon W."/>
            <person name="Desjardin D."/>
            <person name="Finy P."/>
            <person name="Geml J."/>
            <person name="Haridas S."/>
            <person name="Hughes K."/>
            <person name="Justo A."/>
            <person name="Karasinski D."/>
            <person name="Kautmanova I."/>
            <person name="Kiss B."/>
            <person name="Kocsube S."/>
            <person name="Kotiranta H."/>
            <person name="LaButti K.M."/>
            <person name="Lechner B.E."/>
            <person name="Liimatainen K."/>
            <person name="Lipzen A."/>
            <person name="Lukacs Z."/>
            <person name="Mihaltcheva S."/>
            <person name="Morgado L.N."/>
            <person name="Niskanen T."/>
            <person name="Noordeloos M.E."/>
            <person name="Ohm R.A."/>
            <person name="Ortiz-Santana B."/>
            <person name="Ovrebo C."/>
            <person name="Racz N."/>
            <person name="Riley R."/>
            <person name="Savchenko A."/>
            <person name="Shiryaev A."/>
            <person name="Soop K."/>
            <person name="Spirin V."/>
            <person name="Szebenyi C."/>
            <person name="Tomsovsky M."/>
            <person name="Tulloss R.E."/>
            <person name="Uehling J."/>
            <person name="Grigoriev I.V."/>
            <person name="Vagvolgyi C."/>
            <person name="Papp T."/>
            <person name="Martin F.M."/>
            <person name="Miettinen O."/>
            <person name="Hibbett D.S."/>
            <person name="Nagy L.G."/>
        </authorList>
    </citation>
    <scope>NUCLEOTIDE SEQUENCE [LARGE SCALE GENOMIC DNA]</scope>
    <source>
        <strain evidence="1 2">CBS 962.96</strain>
    </source>
</reference>
<sequence>MDTPQPVRDVLFRPELFRLVASHASLSEFLAWHATCRPIRSACEDILLMDFRKLLLFWCPDQFSASRFWDQMSITGSVAIGSIALAVLRLTTLNEMSNLHLVCPLPAMESWLGLAEDLGWMWCGKSGDFGVTVVRFVTSANTVVTFTGVDWCSPIRFVANSPESALITFVSSDGKWIRVFALAGNACQVFVMTKSFSIHALGVLRRSDRGPTDGLSIFGGRERRSSGMKKPPGLFLLFVIATPVWPLKRHSRICVDTMSILSLCDTPSLLHQVLCYLPFQSWIHLSNTNSTLDLCVRNCFFVDMCTRLLEFIPEDRISKFLALLRKTNSVIAGSLPLAMLRVLPWGPGMELIIYCPVESKERWSGRFHWLLSSESTAKAGSGLHSNGVIKLVFVNGPHVLNVLAKAPESALSTFLSATSLVTAYPRMTLNRQSLCLVITRDGHDIGGECLVGFSPVAFRQRMPSGYAGVRRWNDDLSMVFPWSGYLSDHSVLGGDFSWELGT</sequence>
<evidence type="ECO:0000313" key="2">
    <source>
        <dbReference type="Proteomes" id="UP000297245"/>
    </source>
</evidence>
<accession>A0A4S8LIH3</accession>
<name>A0A4S8LIH3_DENBC</name>
<dbReference type="EMBL" id="ML179402">
    <property type="protein sequence ID" value="THU88623.1"/>
    <property type="molecule type" value="Genomic_DNA"/>
</dbReference>
<evidence type="ECO:0000313" key="1">
    <source>
        <dbReference type="EMBL" id="THU88623.1"/>
    </source>
</evidence>
<protein>
    <submittedName>
        <fullName evidence="1">Uncharacterized protein</fullName>
    </submittedName>
</protein>
<organism evidence="1 2">
    <name type="scientific">Dendrothele bispora (strain CBS 962.96)</name>
    <dbReference type="NCBI Taxonomy" id="1314807"/>
    <lineage>
        <taxon>Eukaryota</taxon>
        <taxon>Fungi</taxon>
        <taxon>Dikarya</taxon>
        <taxon>Basidiomycota</taxon>
        <taxon>Agaricomycotina</taxon>
        <taxon>Agaricomycetes</taxon>
        <taxon>Agaricomycetidae</taxon>
        <taxon>Agaricales</taxon>
        <taxon>Agaricales incertae sedis</taxon>
        <taxon>Dendrothele</taxon>
    </lineage>
</organism>
<keyword evidence="2" id="KW-1185">Reference proteome</keyword>
<dbReference type="AlphaFoldDB" id="A0A4S8LIH3"/>
<dbReference type="Proteomes" id="UP000297245">
    <property type="component" value="Unassembled WGS sequence"/>
</dbReference>
<proteinExistence type="predicted"/>
<gene>
    <name evidence="1" type="ORF">K435DRAFT_866095</name>
</gene>
<dbReference type="OrthoDB" id="2976077at2759"/>